<evidence type="ECO:0000313" key="3">
    <source>
        <dbReference type="Proteomes" id="UP000030111"/>
    </source>
</evidence>
<evidence type="ECO:0000256" key="1">
    <source>
        <dbReference type="SAM" id="Phobius"/>
    </source>
</evidence>
<keyword evidence="1" id="KW-0812">Transmembrane</keyword>
<keyword evidence="3" id="KW-1185">Reference proteome</keyword>
<gene>
    <name evidence="2" type="ORF">Q766_07110</name>
</gene>
<reference evidence="2 3" key="1">
    <citation type="submission" date="2013-09" db="EMBL/GenBank/DDBJ databases">
        <authorList>
            <person name="Zeng Z."/>
            <person name="Chen C."/>
        </authorList>
    </citation>
    <scope>NUCLEOTIDE SEQUENCE [LARGE SCALE GENOMIC DNA]</scope>
    <source>
        <strain evidence="2 3">WB 4.1-42</strain>
    </source>
</reference>
<name>A0A0A2MQK2_9FLAO</name>
<accession>A0A0A2MQK2</accession>
<feature type="transmembrane region" description="Helical" evidence="1">
    <location>
        <begin position="44"/>
        <end position="65"/>
    </location>
</feature>
<dbReference type="Proteomes" id="UP000030111">
    <property type="component" value="Unassembled WGS sequence"/>
</dbReference>
<keyword evidence="1" id="KW-1133">Transmembrane helix</keyword>
<feature type="transmembrane region" description="Helical" evidence="1">
    <location>
        <begin position="77"/>
        <end position="94"/>
    </location>
</feature>
<dbReference type="AlphaFoldDB" id="A0A0A2MQK2"/>
<evidence type="ECO:0000313" key="2">
    <source>
        <dbReference type="EMBL" id="KGO93718.1"/>
    </source>
</evidence>
<proteinExistence type="predicted"/>
<dbReference type="EMBL" id="JRLY01000004">
    <property type="protein sequence ID" value="KGO93718.1"/>
    <property type="molecule type" value="Genomic_DNA"/>
</dbReference>
<keyword evidence="1" id="KW-0472">Membrane</keyword>
<dbReference type="RefSeq" id="WP_026991706.1">
    <property type="nucleotide sequence ID" value="NZ_JRLY01000004.1"/>
</dbReference>
<dbReference type="STRING" id="1121898.GCA_000422725_00231"/>
<sequence length="95" mass="10317">MESKPKYWLKLACIIVLAIILFASLAQAVSLLFVFSLLPQDNGLFGIVRSICSGLLGVMMLLALLSAIAILLNQKSYFYYLFAVAVVLGGYVALV</sequence>
<organism evidence="2 3">
    <name type="scientific">Flavobacterium subsaxonicum WB 4.1-42 = DSM 21790</name>
    <dbReference type="NCBI Taxonomy" id="1121898"/>
    <lineage>
        <taxon>Bacteria</taxon>
        <taxon>Pseudomonadati</taxon>
        <taxon>Bacteroidota</taxon>
        <taxon>Flavobacteriia</taxon>
        <taxon>Flavobacteriales</taxon>
        <taxon>Flavobacteriaceae</taxon>
        <taxon>Flavobacterium</taxon>
    </lineage>
</organism>
<protein>
    <submittedName>
        <fullName evidence="2">Uncharacterized protein</fullName>
    </submittedName>
</protein>
<comment type="caution">
    <text evidence="2">The sequence shown here is derived from an EMBL/GenBank/DDBJ whole genome shotgun (WGS) entry which is preliminary data.</text>
</comment>